<dbReference type="EMBL" id="LSSL01000403">
    <property type="protein sequence ID" value="OLY84676.1"/>
    <property type="molecule type" value="Genomic_DNA"/>
</dbReference>
<evidence type="ECO:0000313" key="1">
    <source>
        <dbReference type="EMBL" id="OLY84676.1"/>
    </source>
</evidence>
<accession>A0A1R0H6D4</accession>
<evidence type="ECO:0000313" key="2">
    <source>
        <dbReference type="Proteomes" id="UP000187455"/>
    </source>
</evidence>
<organism evidence="1 2">
    <name type="scientific">Smittium mucronatum</name>
    <dbReference type="NCBI Taxonomy" id="133383"/>
    <lineage>
        <taxon>Eukaryota</taxon>
        <taxon>Fungi</taxon>
        <taxon>Fungi incertae sedis</taxon>
        <taxon>Zoopagomycota</taxon>
        <taxon>Kickxellomycotina</taxon>
        <taxon>Harpellomycetes</taxon>
        <taxon>Harpellales</taxon>
        <taxon>Legeriomycetaceae</taxon>
        <taxon>Smittium</taxon>
    </lineage>
</organism>
<reference evidence="1 2" key="1">
    <citation type="journal article" date="2016" name="Mol. Biol. Evol.">
        <title>Genome-Wide Survey of Gut Fungi (Harpellales) Reveals the First Horizontally Transferred Ubiquitin Gene from a Mosquito Host.</title>
        <authorList>
            <person name="Wang Y."/>
            <person name="White M.M."/>
            <person name="Kvist S."/>
            <person name="Moncalvo J.M."/>
        </authorList>
    </citation>
    <scope>NUCLEOTIDE SEQUENCE [LARGE SCALE GENOMIC DNA]</scope>
    <source>
        <strain evidence="1 2">ALG-7-W6</strain>
    </source>
</reference>
<keyword evidence="2" id="KW-1185">Reference proteome</keyword>
<sequence length="68" mass="8473">MEPVQIEDSSMENNTDEYWMIIKAYIEIRLVSDFVNRRELKKFRSDCSNRIKFDFLRQRIDIYERLTY</sequence>
<protein>
    <submittedName>
        <fullName evidence="1">Uncharacterized protein</fullName>
    </submittedName>
</protein>
<dbReference type="AlphaFoldDB" id="A0A1R0H6D4"/>
<gene>
    <name evidence="1" type="ORF">AYI68_g1154</name>
</gene>
<dbReference type="Proteomes" id="UP000187455">
    <property type="component" value="Unassembled WGS sequence"/>
</dbReference>
<comment type="caution">
    <text evidence="1">The sequence shown here is derived from an EMBL/GenBank/DDBJ whole genome shotgun (WGS) entry which is preliminary data.</text>
</comment>
<name>A0A1R0H6D4_9FUNG</name>
<proteinExistence type="predicted"/>